<dbReference type="Pfam" id="PF23719">
    <property type="entry name" value="VapB"/>
    <property type="match status" value="1"/>
</dbReference>
<evidence type="ECO:0000313" key="3">
    <source>
        <dbReference type="Proteomes" id="UP000186218"/>
    </source>
</evidence>
<protein>
    <submittedName>
        <fullName evidence="2">Transcription regulator of the Arc/MetJ class</fullName>
    </submittedName>
</protein>
<dbReference type="InterPro" id="IPR014447">
    <property type="entry name" value="VapB-like_prob"/>
</dbReference>
<evidence type="ECO:0000256" key="1">
    <source>
        <dbReference type="SAM" id="MobiDB-lite"/>
    </source>
</evidence>
<keyword evidence="3" id="KW-1185">Reference proteome</keyword>
<dbReference type="AlphaFoldDB" id="A0A1N7G6M7"/>
<accession>A0A1N7G6M7</accession>
<reference evidence="2 3" key="1">
    <citation type="submission" date="2017-01" db="EMBL/GenBank/DDBJ databases">
        <authorList>
            <person name="Mah S.A."/>
            <person name="Swanson W.J."/>
            <person name="Moy G.W."/>
            <person name="Vacquier V.D."/>
        </authorList>
    </citation>
    <scope>NUCLEOTIDE SEQUENCE [LARGE SCALE GENOMIC DNA]</scope>
    <source>
        <strain evidence="2 3">CPCC 203464</strain>
    </source>
</reference>
<dbReference type="STRING" id="1344003.SAMN05445060_2548"/>
<dbReference type="RefSeq" id="WP_076480073.1">
    <property type="nucleotide sequence ID" value="NZ_FTNT01000007.1"/>
</dbReference>
<feature type="compositionally biased region" description="Low complexity" evidence="1">
    <location>
        <begin position="138"/>
        <end position="157"/>
    </location>
</feature>
<gene>
    <name evidence="2" type="ORF">SAMN05445060_2548</name>
</gene>
<feature type="region of interest" description="Disordered" evidence="1">
    <location>
        <begin position="108"/>
        <end position="180"/>
    </location>
</feature>
<sequence>MIFKGVKDGKPYPEHGMSYRDWAKIPPRQLRLDQLVTVTTVLALDKLLSEDSTFYGDLFAHAVRWRGDIYLEDGLHRAVRSALRNRHIIHARLLDLDQFGADVTAGGSDTAAVDGATHRRPDRDHLATPGIPRPSELTGGPVSGGAASAAGVTPPAADASPRRPVVDPGWSAPSGHHTAR</sequence>
<dbReference type="Proteomes" id="UP000186218">
    <property type="component" value="Unassembled WGS sequence"/>
</dbReference>
<feature type="compositionally biased region" description="Basic and acidic residues" evidence="1">
    <location>
        <begin position="116"/>
        <end position="126"/>
    </location>
</feature>
<proteinExistence type="predicted"/>
<dbReference type="EMBL" id="FTNT01000007">
    <property type="protein sequence ID" value="SIS08208.1"/>
    <property type="molecule type" value="Genomic_DNA"/>
</dbReference>
<organism evidence="2 3">
    <name type="scientific">Williamsia sterculiae</name>
    <dbReference type="NCBI Taxonomy" id="1344003"/>
    <lineage>
        <taxon>Bacteria</taxon>
        <taxon>Bacillati</taxon>
        <taxon>Actinomycetota</taxon>
        <taxon>Actinomycetes</taxon>
        <taxon>Mycobacteriales</taxon>
        <taxon>Nocardiaceae</taxon>
        <taxon>Williamsia</taxon>
    </lineage>
</organism>
<evidence type="ECO:0000313" key="2">
    <source>
        <dbReference type="EMBL" id="SIS08208.1"/>
    </source>
</evidence>
<name>A0A1N7G6M7_9NOCA</name>